<comment type="similarity">
    <text evidence="1 2">Belongs to the universal stress protein A family.</text>
</comment>
<dbReference type="GO" id="GO:0005737">
    <property type="term" value="C:cytoplasm"/>
    <property type="evidence" value="ECO:0007669"/>
    <property type="project" value="UniProtKB-SubCell"/>
</dbReference>
<dbReference type="PIRSF" id="PIRSF006276">
    <property type="entry name" value="UspA"/>
    <property type="match status" value="1"/>
</dbReference>
<dbReference type="PANTHER" id="PTHR46268:SF6">
    <property type="entry name" value="UNIVERSAL STRESS PROTEIN UP12"/>
    <property type="match status" value="1"/>
</dbReference>
<dbReference type="OrthoDB" id="9789668at2"/>
<dbReference type="PANTHER" id="PTHR46268">
    <property type="entry name" value="STRESS RESPONSE PROTEIN NHAX"/>
    <property type="match status" value="1"/>
</dbReference>
<evidence type="ECO:0000256" key="1">
    <source>
        <dbReference type="ARBA" id="ARBA00008791"/>
    </source>
</evidence>
<organism evidence="4 5">
    <name type="scientific">Halalkalibacillus sediminis</name>
    <dbReference type="NCBI Taxonomy" id="2018042"/>
    <lineage>
        <taxon>Bacteria</taxon>
        <taxon>Bacillati</taxon>
        <taxon>Bacillota</taxon>
        <taxon>Bacilli</taxon>
        <taxon>Bacillales</taxon>
        <taxon>Bacillaceae</taxon>
        <taxon>Halalkalibacillus</taxon>
    </lineage>
</organism>
<evidence type="ECO:0000313" key="5">
    <source>
        <dbReference type="Proteomes" id="UP000243524"/>
    </source>
</evidence>
<dbReference type="Pfam" id="PF00582">
    <property type="entry name" value="Usp"/>
    <property type="match status" value="1"/>
</dbReference>
<dbReference type="InterPro" id="IPR006016">
    <property type="entry name" value="UspA"/>
</dbReference>
<feature type="domain" description="UspA" evidence="3">
    <location>
        <begin position="7"/>
        <end position="147"/>
    </location>
</feature>
<gene>
    <name evidence="4" type="ORF">CEY16_06560</name>
</gene>
<evidence type="ECO:0000259" key="3">
    <source>
        <dbReference type="Pfam" id="PF00582"/>
    </source>
</evidence>
<name>A0A2I0QTE1_9BACI</name>
<protein>
    <recommendedName>
        <fullName evidence="2">Universal stress protein</fullName>
    </recommendedName>
</protein>
<accession>A0A2I0QTE1</accession>
<evidence type="ECO:0000313" key="4">
    <source>
        <dbReference type="EMBL" id="PKR77596.1"/>
    </source>
</evidence>
<keyword evidence="5" id="KW-1185">Reference proteome</keyword>
<dbReference type="CDD" id="cd00293">
    <property type="entry name" value="USP-like"/>
    <property type="match status" value="1"/>
</dbReference>
<dbReference type="InterPro" id="IPR006015">
    <property type="entry name" value="Universal_stress_UspA"/>
</dbReference>
<dbReference type="EMBL" id="PJNH01000002">
    <property type="protein sequence ID" value="PKR77596.1"/>
    <property type="molecule type" value="Genomic_DNA"/>
</dbReference>
<comment type="caution">
    <text evidence="4">The sequence shown here is derived from an EMBL/GenBank/DDBJ whole genome shotgun (WGS) entry which is preliminary data.</text>
</comment>
<dbReference type="RefSeq" id="WP_101331204.1">
    <property type="nucleotide sequence ID" value="NZ_PJNH01000002.1"/>
</dbReference>
<dbReference type="InterPro" id="IPR014729">
    <property type="entry name" value="Rossmann-like_a/b/a_fold"/>
</dbReference>
<proteinExistence type="inferred from homology"/>
<dbReference type="Gene3D" id="3.40.50.620">
    <property type="entry name" value="HUPs"/>
    <property type="match status" value="1"/>
</dbReference>
<dbReference type="Proteomes" id="UP000243524">
    <property type="component" value="Unassembled WGS sequence"/>
</dbReference>
<reference evidence="4 5" key="1">
    <citation type="submission" date="2017-06" db="EMBL/GenBank/DDBJ databases">
        <title>the draft geome sequence of Illustriluteabacillus marina B3227.</title>
        <authorList>
            <person name="He R.-H."/>
            <person name="Du Z.-J."/>
        </authorList>
    </citation>
    <scope>NUCLEOTIDE SEQUENCE [LARGE SCALE GENOMIC DNA]</scope>
    <source>
        <strain evidence="4 5">B3227</strain>
    </source>
</reference>
<comment type="subcellular location">
    <subcellularLocation>
        <location evidence="2">Cytoplasm</location>
    </subcellularLocation>
</comment>
<dbReference type="SUPFAM" id="SSF52402">
    <property type="entry name" value="Adenine nucleotide alpha hydrolases-like"/>
    <property type="match status" value="1"/>
</dbReference>
<dbReference type="AlphaFoldDB" id="A0A2I0QTE1"/>
<evidence type="ECO:0000256" key="2">
    <source>
        <dbReference type="PIRNR" id="PIRNR006276"/>
    </source>
</evidence>
<sequence length="147" mass="16066">MEQYQPYQHILVAFDGSEPAKNAVQKAVIMANGLGAKLTIATIIDSDQMDLLIVGGYKNAVSEAESKARARLGELLEELTIPAGLNFETTVRLGVPKHMIAKKLPDELGVDLIYCGATGTNALERWFLGSVSHHVLHQSERDVLLIR</sequence>
<dbReference type="PRINTS" id="PR01438">
    <property type="entry name" value="UNVRSLSTRESS"/>
</dbReference>
<keyword evidence="2" id="KW-0963">Cytoplasm</keyword>